<gene>
    <name evidence="1" type="ORF">EYF80_050193</name>
</gene>
<comment type="caution">
    <text evidence="1">The sequence shown here is derived from an EMBL/GenBank/DDBJ whole genome shotgun (WGS) entry which is preliminary data.</text>
</comment>
<reference evidence="1 2" key="1">
    <citation type="submission" date="2019-03" db="EMBL/GenBank/DDBJ databases">
        <title>First draft genome of Liparis tanakae, snailfish: a comprehensive survey of snailfish specific genes.</title>
        <authorList>
            <person name="Kim W."/>
            <person name="Song I."/>
            <person name="Jeong J.-H."/>
            <person name="Kim D."/>
            <person name="Kim S."/>
            <person name="Ryu S."/>
            <person name="Song J.Y."/>
            <person name="Lee S.K."/>
        </authorList>
    </citation>
    <scope>NUCLEOTIDE SEQUENCE [LARGE SCALE GENOMIC DNA]</scope>
    <source>
        <tissue evidence="1">Muscle</tissue>
    </source>
</reference>
<evidence type="ECO:0000313" key="2">
    <source>
        <dbReference type="Proteomes" id="UP000314294"/>
    </source>
</evidence>
<accession>A0A4Z2FFG5</accession>
<keyword evidence="2" id="KW-1185">Reference proteome</keyword>
<evidence type="ECO:0000313" key="1">
    <source>
        <dbReference type="EMBL" id="TNN39635.1"/>
    </source>
</evidence>
<sequence length="71" mass="7932">MQYEGGRSTAVAEGRHTATLVPLHISDWEKHRKRNEGTALHLCSCALGELLSEPSRFTPAVRSIMWAEQVN</sequence>
<dbReference type="AlphaFoldDB" id="A0A4Z2FFG5"/>
<proteinExistence type="predicted"/>
<dbReference type="Proteomes" id="UP000314294">
    <property type="component" value="Unassembled WGS sequence"/>
</dbReference>
<name>A0A4Z2FFG5_9TELE</name>
<dbReference type="EMBL" id="SRLO01001262">
    <property type="protein sequence ID" value="TNN39635.1"/>
    <property type="molecule type" value="Genomic_DNA"/>
</dbReference>
<protein>
    <submittedName>
        <fullName evidence="1">Uncharacterized protein</fullName>
    </submittedName>
</protein>
<organism evidence="1 2">
    <name type="scientific">Liparis tanakae</name>
    <name type="common">Tanaka's snailfish</name>
    <dbReference type="NCBI Taxonomy" id="230148"/>
    <lineage>
        <taxon>Eukaryota</taxon>
        <taxon>Metazoa</taxon>
        <taxon>Chordata</taxon>
        <taxon>Craniata</taxon>
        <taxon>Vertebrata</taxon>
        <taxon>Euteleostomi</taxon>
        <taxon>Actinopterygii</taxon>
        <taxon>Neopterygii</taxon>
        <taxon>Teleostei</taxon>
        <taxon>Neoteleostei</taxon>
        <taxon>Acanthomorphata</taxon>
        <taxon>Eupercaria</taxon>
        <taxon>Perciformes</taxon>
        <taxon>Cottioidei</taxon>
        <taxon>Cottales</taxon>
        <taxon>Liparidae</taxon>
        <taxon>Liparis</taxon>
    </lineage>
</organism>